<evidence type="ECO:0000259" key="9">
    <source>
        <dbReference type="PROSITE" id="PS50113"/>
    </source>
</evidence>
<name>A0ABX2JRA0_9SPHN</name>
<proteinExistence type="predicted"/>
<evidence type="ECO:0000259" key="10">
    <source>
        <dbReference type="PROSITE" id="PS50887"/>
    </source>
</evidence>
<feature type="domain" description="PAC" evidence="9">
    <location>
        <begin position="380"/>
        <end position="432"/>
    </location>
</feature>
<feature type="transmembrane region" description="Helical" evidence="7">
    <location>
        <begin position="274"/>
        <end position="293"/>
    </location>
</feature>
<feature type="domain" description="PAS" evidence="8">
    <location>
        <begin position="306"/>
        <end position="376"/>
    </location>
</feature>
<comment type="caution">
    <text evidence="11">The sequence shown here is derived from an EMBL/GenBank/DDBJ whole genome shotgun (WGS) entry which is preliminary data.</text>
</comment>
<dbReference type="Pfam" id="PF05231">
    <property type="entry name" value="MASE1"/>
    <property type="match status" value="1"/>
</dbReference>
<dbReference type="PROSITE" id="PS50112">
    <property type="entry name" value="PAS"/>
    <property type="match status" value="1"/>
</dbReference>
<dbReference type="SMART" id="SM00267">
    <property type="entry name" value="GGDEF"/>
    <property type="match status" value="1"/>
</dbReference>
<evidence type="ECO:0000313" key="12">
    <source>
        <dbReference type="Proteomes" id="UP000621447"/>
    </source>
</evidence>
<dbReference type="NCBIfam" id="TIGR00254">
    <property type="entry name" value="GGDEF"/>
    <property type="match status" value="1"/>
</dbReference>
<dbReference type="PANTHER" id="PTHR45138:SF24">
    <property type="entry name" value="DIGUANYLATE CYCLASE DGCC-RELATED"/>
    <property type="match status" value="1"/>
</dbReference>
<dbReference type="CDD" id="cd01949">
    <property type="entry name" value="GGDEF"/>
    <property type="match status" value="1"/>
</dbReference>
<feature type="transmembrane region" description="Helical" evidence="7">
    <location>
        <begin position="62"/>
        <end position="80"/>
    </location>
</feature>
<evidence type="ECO:0000256" key="3">
    <source>
        <dbReference type="ARBA" id="ARBA00022475"/>
    </source>
</evidence>
<feature type="transmembrane region" description="Helical" evidence="7">
    <location>
        <begin position="243"/>
        <end position="268"/>
    </location>
</feature>
<dbReference type="SMART" id="SM00091">
    <property type="entry name" value="PAS"/>
    <property type="match status" value="1"/>
</dbReference>
<evidence type="ECO:0000256" key="4">
    <source>
        <dbReference type="ARBA" id="ARBA00022692"/>
    </source>
</evidence>
<evidence type="ECO:0000256" key="6">
    <source>
        <dbReference type="ARBA" id="ARBA00023136"/>
    </source>
</evidence>
<dbReference type="InterPro" id="IPR043128">
    <property type="entry name" value="Rev_trsase/Diguanyl_cyclase"/>
</dbReference>
<dbReference type="SUPFAM" id="SSF55785">
    <property type="entry name" value="PYP-like sensor domain (PAS domain)"/>
    <property type="match status" value="1"/>
</dbReference>
<dbReference type="SMART" id="SM00086">
    <property type="entry name" value="PAC"/>
    <property type="match status" value="1"/>
</dbReference>
<dbReference type="EC" id="2.7.7.65" evidence="2"/>
<dbReference type="InterPro" id="IPR050469">
    <property type="entry name" value="Diguanylate_Cyclase"/>
</dbReference>
<feature type="transmembrane region" description="Helical" evidence="7">
    <location>
        <begin position="125"/>
        <end position="147"/>
    </location>
</feature>
<dbReference type="InterPro" id="IPR001610">
    <property type="entry name" value="PAC"/>
</dbReference>
<sequence>MFRSPAPISLTRAIEVFGLAFAYFACAALTLQLTRFGGGVAIVWPAGAVLFAKLVASPRHRWSLLVLSCLPAGVLAAAMFGFGRGVAVPLACISVGEAFAAAWLLKRVCRRIGRFQSIGEVSRFLAIAGALIPATGAVLGGWLAHYASGIPLRTAALDWYAGHALGLIALAPPLVLMFRGNLSRWRSTASRHDAFEAVGLLGAVAGACAVTFGQNDIPLVMLPLLPMIAATFRLGRFGAVASVVLLMSIGMGCSLAGLGPTTLLAGAMGVKLQVLQVYFATVVLILLPIAAELKARRRLTERLKAAETLHRLVLDRTGDIVMRLGVDGTIRYASPSVIQASGYTAEELNGRSALDLVHVDDLPMVIETRTRALAAEDQRAVAEYRVVRKDGSVSWVESHMRATIGDDGRVTGTVSIVREINERRKATEALTLQAITDPLTGLGNRRAFDVALADRLAAVGSGSAVGCLALFDLDHFKRVNDQHGHATGDEVLRGFAQLLQASIRDGDLAVRLGGEEFAILLGGATPEQAHLVCDRIRQRLASTEMRSAAGEPVRVTVSAGLSPLAASIEPAELLARTDTALYRAKHEGRNRLALVA</sequence>
<dbReference type="InterPro" id="IPR029787">
    <property type="entry name" value="Nucleotide_cyclase"/>
</dbReference>
<evidence type="ECO:0000256" key="1">
    <source>
        <dbReference type="ARBA" id="ARBA00004651"/>
    </source>
</evidence>
<dbReference type="InterPro" id="IPR013655">
    <property type="entry name" value="PAS_fold_3"/>
</dbReference>
<gene>
    <name evidence="11" type="ORF">HRV97_14445</name>
</gene>
<evidence type="ECO:0000256" key="2">
    <source>
        <dbReference type="ARBA" id="ARBA00012528"/>
    </source>
</evidence>
<dbReference type="InterPro" id="IPR000014">
    <property type="entry name" value="PAS"/>
</dbReference>
<keyword evidence="4 7" id="KW-0812">Transmembrane</keyword>
<feature type="transmembrane region" description="Helical" evidence="7">
    <location>
        <begin position="12"/>
        <end position="30"/>
    </location>
</feature>
<feature type="domain" description="GGDEF" evidence="10">
    <location>
        <begin position="464"/>
        <end position="596"/>
    </location>
</feature>
<evidence type="ECO:0000259" key="8">
    <source>
        <dbReference type="PROSITE" id="PS50112"/>
    </source>
</evidence>
<keyword evidence="5 7" id="KW-1133">Transmembrane helix</keyword>
<dbReference type="EMBL" id="JABULH010000007">
    <property type="protein sequence ID" value="NTS66355.1"/>
    <property type="molecule type" value="Genomic_DNA"/>
</dbReference>
<dbReference type="CDD" id="cd00130">
    <property type="entry name" value="PAS"/>
    <property type="match status" value="1"/>
</dbReference>
<feature type="transmembrane region" description="Helical" evidence="7">
    <location>
        <begin position="86"/>
        <end position="105"/>
    </location>
</feature>
<evidence type="ECO:0000256" key="7">
    <source>
        <dbReference type="SAM" id="Phobius"/>
    </source>
</evidence>
<dbReference type="Gene3D" id="3.30.70.270">
    <property type="match status" value="1"/>
</dbReference>
<dbReference type="Gene3D" id="3.30.450.20">
    <property type="entry name" value="PAS domain"/>
    <property type="match status" value="1"/>
</dbReference>
<keyword evidence="12" id="KW-1185">Reference proteome</keyword>
<keyword evidence="6 7" id="KW-0472">Membrane</keyword>
<dbReference type="Pfam" id="PF08447">
    <property type="entry name" value="PAS_3"/>
    <property type="match status" value="1"/>
</dbReference>
<dbReference type="PROSITE" id="PS50113">
    <property type="entry name" value="PAC"/>
    <property type="match status" value="1"/>
</dbReference>
<feature type="transmembrane region" description="Helical" evidence="7">
    <location>
        <begin position="36"/>
        <end position="55"/>
    </location>
</feature>
<dbReference type="InterPro" id="IPR007895">
    <property type="entry name" value="MASE1"/>
</dbReference>
<dbReference type="Pfam" id="PF00990">
    <property type="entry name" value="GGDEF"/>
    <property type="match status" value="1"/>
</dbReference>
<accession>A0ABX2JRA0</accession>
<dbReference type="PROSITE" id="PS50887">
    <property type="entry name" value="GGDEF"/>
    <property type="match status" value="1"/>
</dbReference>
<dbReference type="InterPro" id="IPR000700">
    <property type="entry name" value="PAS-assoc_C"/>
</dbReference>
<dbReference type="SUPFAM" id="SSF55073">
    <property type="entry name" value="Nucleotide cyclase"/>
    <property type="match status" value="1"/>
</dbReference>
<dbReference type="PANTHER" id="PTHR45138">
    <property type="entry name" value="REGULATORY COMPONENTS OF SENSORY TRANSDUCTION SYSTEM"/>
    <property type="match status" value="1"/>
</dbReference>
<evidence type="ECO:0000256" key="5">
    <source>
        <dbReference type="ARBA" id="ARBA00022989"/>
    </source>
</evidence>
<dbReference type="InterPro" id="IPR000160">
    <property type="entry name" value="GGDEF_dom"/>
</dbReference>
<reference evidence="11 12" key="1">
    <citation type="submission" date="2020-06" db="EMBL/GenBank/DDBJ databases">
        <title>Sphingomonas hominis sp. nov., a member of the Sphingomonas, isolated from the hair of a 22-year-old girl.</title>
        <authorList>
            <person name="Zhang D.-F."/>
            <person name="Cui X.-W."/>
        </authorList>
    </citation>
    <scope>NUCLEOTIDE SEQUENCE [LARGE SCALE GENOMIC DNA]</scope>
    <source>
        <strain evidence="11 12">HHU CXW</strain>
    </source>
</reference>
<dbReference type="Proteomes" id="UP000621447">
    <property type="component" value="Unassembled WGS sequence"/>
</dbReference>
<keyword evidence="3" id="KW-1003">Cell membrane</keyword>
<organism evidence="11 12">
    <name type="scientific">Sphingomonas hominis</name>
    <dbReference type="NCBI Taxonomy" id="2741495"/>
    <lineage>
        <taxon>Bacteria</taxon>
        <taxon>Pseudomonadati</taxon>
        <taxon>Pseudomonadota</taxon>
        <taxon>Alphaproteobacteria</taxon>
        <taxon>Sphingomonadales</taxon>
        <taxon>Sphingomonadaceae</taxon>
        <taxon>Sphingomonas</taxon>
    </lineage>
</organism>
<dbReference type="NCBIfam" id="TIGR00229">
    <property type="entry name" value="sensory_box"/>
    <property type="match status" value="1"/>
</dbReference>
<evidence type="ECO:0000313" key="11">
    <source>
        <dbReference type="EMBL" id="NTS66355.1"/>
    </source>
</evidence>
<protein>
    <recommendedName>
        <fullName evidence="2">diguanylate cyclase</fullName>
        <ecNumber evidence="2">2.7.7.65</ecNumber>
    </recommendedName>
</protein>
<feature type="transmembrane region" description="Helical" evidence="7">
    <location>
        <begin position="159"/>
        <end position="182"/>
    </location>
</feature>
<comment type="subcellular location">
    <subcellularLocation>
        <location evidence="1">Cell membrane</location>
        <topology evidence="1">Multi-pass membrane protein</topology>
    </subcellularLocation>
</comment>
<dbReference type="InterPro" id="IPR035965">
    <property type="entry name" value="PAS-like_dom_sf"/>
</dbReference>